<dbReference type="PROSITE" id="PS50110">
    <property type="entry name" value="RESPONSE_REGULATORY"/>
    <property type="match status" value="1"/>
</dbReference>
<dbReference type="FunFam" id="3.40.50.2300:FF:000018">
    <property type="entry name" value="DNA-binding transcriptional regulator NtrC"/>
    <property type="match status" value="1"/>
</dbReference>
<evidence type="ECO:0000256" key="1">
    <source>
        <dbReference type="ARBA" id="ARBA00022553"/>
    </source>
</evidence>
<comment type="caution">
    <text evidence="8">The sequence shown here is derived from an EMBL/GenBank/DDBJ whole genome shotgun (WGS) entry which is preliminary data.</text>
</comment>
<dbReference type="Proteomes" id="UP000739538">
    <property type="component" value="Unassembled WGS sequence"/>
</dbReference>
<dbReference type="Pfam" id="PF00196">
    <property type="entry name" value="GerE"/>
    <property type="match status" value="1"/>
</dbReference>
<evidence type="ECO:0000259" key="7">
    <source>
        <dbReference type="PROSITE" id="PS50110"/>
    </source>
</evidence>
<dbReference type="PRINTS" id="PR00038">
    <property type="entry name" value="HTHLUXR"/>
</dbReference>
<dbReference type="InterPro" id="IPR039420">
    <property type="entry name" value="WalR-like"/>
</dbReference>
<dbReference type="AlphaFoldDB" id="A0A956SFL4"/>
<feature type="domain" description="HTH luxR-type" evidence="6">
    <location>
        <begin position="136"/>
        <end position="201"/>
    </location>
</feature>
<keyword evidence="4" id="KW-0804">Transcription</keyword>
<dbReference type="Gene3D" id="3.40.50.2300">
    <property type="match status" value="1"/>
</dbReference>
<dbReference type="PANTHER" id="PTHR43214:SF44">
    <property type="entry name" value="TWO-COMPONENT RESPONSE REGULATOR"/>
    <property type="match status" value="1"/>
</dbReference>
<dbReference type="PROSITE" id="PS50043">
    <property type="entry name" value="HTH_LUXR_2"/>
    <property type="match status" value="1"/>
</dbReference>
<keyword evidence="2" id="KW-0805">Transcription regulation</keyword>
<dbReference type="SUPFAM" id="SSF46894">
    <property type="entry name" value="C-terminal effector domain of the bipartite response regulators"/>
    <property type="match status" value="1"/>
</dbReference>
<gene>
    <name evidence="8" type="ORF">KDA27_17680</name>
</gene>
<reference evidence="8" key="1">
    <citation type="submission" date="2020-04" db="EMBL/GenBank/DDBJ databases">
        <authorList>
            <person name="Zhang T."/>
        </authorList>
    </citation>
    <scope>NUCLEOTIDE SEQUENCE</scope>
    <source>
        <strain evidence="8">HKST-UBA02</strain>
    </source>
</reference>
<dbReference type="CDD" id="cd06170">
    <property type="entry name" value="LuxR_C_like"/>
    <property type="match status" value="1"/>
</dbReference>
<dbReference type="GO" id="GO:0003677">
    <property type="term" value="F:DNA binding"/>
    <property type="evidence" value="ECO:0007669"/>
    <property type="project" value="UniProtKB-KW"/>
</dbReference>
<dbReference type="Pfam" id="PF00072">
    <property type="entry name" value="Response_reg"/>
    <property type="match status" value="1"/>
</dbReference>
<evidence type="ECO:0000313" key="9">
    <source>
        <dbReference type="Proteomes" id="UP000739538"/>
    </source>
</evidence>
<dbReference type="InterPro" id="IPR036388">
    <property type="entry name" value="WH-like_DNA-bd_sf"/>
</dbReference>
<dbReference type="SMART" id="SM00448">
    <property type="entry name" value="REC"/>
    <property type="match status" value="1"/>
</dbReference>
<sequence length="224" mass="25193">MSEDVIVYVVDDDEAIRRSVRRLLEQVELPVETFASPLDFLNAHDPDRVGCLVLDVRMPGMSGIDLQKRMIEDETGLPVIIVTGHGDIQMAVDSMRRGAIDFLEKPYRAQALLDSIHRALALDRVRHEERRIARELSNRFSRLTAREREVVAMVVKGLTNREIASRVGVSPQAIDARRARAMGKLGVATVPELVEFVLRYECDRQGHTLPPLGQILERGLAEAH</sequence>
<dbReference type="EMBL" id="JAGQHS010000110">
    <property type="protein sequence ID" value="MCA9757639.1"/>
    <property type="molecule type" value="Genomic_DNA"/>
</dbReference>
<dbReference type="InterPro" id="IPR011006">
    <property type="entry name" value="CheY-like_superfamily"/>
</dbReference>
<evidence type="ECO:0000256" key="2">
    <source>
        <dbReference type="ARBA" id="ARBA00023015"/>
    </source>
</evidence>
<keyword evidence="3" id="KW-0238">DNA-binding</keyword>
<dbReference type="GO" id="GO:0006355">
    <property type="term" value="P:regulation of DNA-templated transcription"/>
    <property type="evidence" value="ECO:0007669"/>
    <property type="project" value="InterPro"/>
</dbReference>
<evidence type="ECO:0000256" key="5">
    <source>
        <dbReference type="PROSITE-ProRule" id="PRU00169"/>
    </source>
</evidence>
<reference evidence="8" key="2">
    <citation type="journal article" date="2021" name="Microbiome">
        <title>Successional dynamics and alternative stable states in a saline activated sludge microbial community over 9 years.</title>
        <authorList>
            <person name="Wang Y."/>
            <person name="Ye J."/>
            <person name="Ju F."/>
            <person name="Liu L."/>
            <person name="Boyd J.A."/>
            <person name="Deng Y."/>
            <person name="Parks D.H."/>
            <person name="Jiang X."/>
            <person name="Yin X."/>
            <person name="Woodcroft B.J."/>
            <person name="Tyson G.W."/>
            <person name="Hugenholtz P."/>
            <person name="Polz M.F."/>
            <person name="Zhang T."/>
        </authorList>
    </citation>
    <scope>NUCLEOTIDE SEQUENCE</scope>
    <source>
        <strain evidence="8">HKST-UBA02</strain>
    </source>
</reference>
<feature type="domain" description="Response regulatory" evidence="7">
    <location>
        <begin position="6"/>
        <end position="120"/>
    </location>
</feature>
<dbReference type="GO" id="GO:0000160">
    <property type="term" value="P:phosphorelay signal transduction system"/>
    <property type="evidence" value="ECO:0007669"/>
    <property type="project" value="InterPro"/>
</dbReference>
<feature type="modified residue" description="4-aspartylphosphate" evidence="5">
    <location>
        <position position="55"/>
    </location>
</feature>
<evidence type="ECO:0000256" key="4">
    <source>
        <dbReference type="ARBA" id="ARBA00023163"/>
    </source>
</evidence>
<organism evidence="8 9">
    <name type="scientific">Eiseniibacteriota bacterium</name>
    <dbReference type="NCBI Taxonomy" id="2212470"/>
    <lineage>
        <taxon>Bacteria</taxon>
        <taxon>Candidatus Eiseniibacteriota</taxon>
    </lineage>
</organism>
<keyword evidence="1 5" id="KW-0597">Phosphoprotein</keyword>
<dbReference type="InterPro" id="IPR000792">
    <property type="entry name" value="Tscrpt_reg_LuxR_C"/>
</dbReference>
<dbReference type="PANTHER" id="PTHR43214">
    <property type="entry name" value="TWO-COMPONENT RESPONSE REGULATOR"/>
    <property type="match status" value="1"/>
</dbReference>
<protein>
    <submittedName>
        <fullName evidence="8">Response regulator transcription factor</fullName>
    </submittedName>
</protein>
<evidence type="ECO:0000256" key="3">
    <source>
        <dbReference type="ARBA" id="ARBA00023125"/>
    </source>
</evidence>
<evidence type="ECO:0000313" key="8">
    <source>
        <dbReference type="EMBL" id="MCA9757639.1"/>
    </source>
</evidence>
<name>A0A956SFL4_UNCEI</name>
<dbReference type="InterPro" id="IPR001789">
    <property type="entry name" value="Sig_transdc_resp-reg_receiver"/>
</dbReference>
<proteinExistence type="predicted"/>
<evidence type="ECO:0000259" key="6">
    <source>
        <dbReference type="PROSITE" id="PS50043"/>
    </source>
</evidence>
<dbReference type="SUPFAM" id="SSF52172">
    <property type="entry name" value="CheY-like"/>
    <property type="match status" value="1"/>
</dbReference>
<dbReference type="Gene3D" id="1.10.10.10">
    <property type="entry name" value="Winged helix-like DNA-binding domain superfamily/Winged helix DNA-binding domain"/>
    <property type="match status" value="1"/>
</dbReference>
<dbReference type="InterPro" id="IPR016032">
    <property type="entry name" value="Sig_transdc_resp-reg_C-effctor"/>
</dbReference>
<dbReference type="CDD" id="cd17537">
    <property type="entry name" value="REC_FixJ"/>
    <property type="match status" value="1"/>
</dbReference>
<dbReference type="SMART" id="SM00421">
    <property type="entry name" value="HTH_LUXR"/>
    <property type="match status" value="1"/>
</dbReference>
<accession>A0A956SFL4</accession>